<evidence type="ECO:0000256" key="7">
    <source>
        <dbReference type="SAM" id="Phobius"/>
    </source>
</evidence>
<evidence type="ECO:0000256" key="6">
    <source>
        <dbReference type="ARBA" id="ARBA00023180"/>
    </source>
</evidence>
<dbReference type="EMBL" id="CAMXCT010001073">
    <property type="protein sequence ID" value="CAI3986341.1"/>
    <property type="molecule type" value="Genomic_DNA"/>
</dbReference>
<reference evidence="9" key="2">
    <citation type="submission" date="2024-04" db="EMBL/GenBank/DDBJ databases">
        <authorList>
            <person name="Chen Y."/>
            <person name="Shah S."/>
            <person name="Dougan E. K."/>
            <person name="Thang M."/>
            <person name="Chan C."/>
        </authorList>
    </citation>
    <scope>NUCLEOTIDE SEQUENCE [LARGE SCALE GENOMIC DNA]</scope>
</reference>
<reference evidence="8" key="1">
    <citation type="submission" date="2022-10" db="EMBL/GenBank/DDBJ databases">
        <authorList>
            <person name="Chen Y."/>
            <person name="Dougan E. K."/>
            <person name="Chan C."/>
            <person name="Rhodes N."/>
            <person name="Thang M."/>
        </authorList>
    </citation>
    <scope>NUCLEOTIDE SEQUENCE</scope>
</reference>
<evidence type="ECO:0000256" key="4">
    <source>
        <dbReference type="ARBA" id="ARBA00022989"/>
    </source>
</evidence>
<evidence type="ECO:0000256" key="2">
    <source>
        <dbReference type="ARBA" id="ARBA00007168"/>
    </source>
</evidence>
<comment type="caution">
    <text evidence="8">The sequence shown here is derived from an EMBL/GenBank/DDBJ whole genome shotgun (WGS) entry which is preliminary data.</text>
</comment>
<dbReference type="GO" id="GO:0022857">
    <property type="term" value="F:transmembrane transporter activity"/>
    <property type="evidence" value="ECO:0007669"/>
    <property type="project" value="InterPro"/>
</dbReference>
<evidence type="ECO:0000313" key="10">
    <source>
        <dbReference type="EMBL" id="CAL4773653.1"/>
    </source>
</evidence>
<evidence type="ECO:0000313" key="8">
    <source>
        <dbReference type="EMBL" id="CAI3986341.1"/>
    </source>
</evidence>
<feature type="transmembrane region" description="Helical" evidence="7">
    <location>
        <begin position="236"/>
        <end position="256"/>
    </location>
</feature>
<keyword evidence="5 7" id="KW-0472">Membrane</keyword>
<proteinExistence type="inferred from homology"/>
<feature type="non-terminal residue" evidence="8">
    <location>
        <position position="288"/>
    </location>
</feature>
<evidence type="ECO:0000313" key="11">
    <source>
        <dbReference type="Proteomes" id="UP001152797"/>
    </source>
</evidence>
<keyword evidence="4 7" id="KW-1133">Transmembrane helix</keyword>
<evidence type="ECO:0000313" key="9">
    <source>
        <dbReference type="EMBL" id="CAL1139716.1"/>
    </source>
</evidence>
<keyword evidence="11" id="KW-1185">Reference proteome</keyword>
<feature type="transmembrane region" description="Helical" evidence="7">
    <location>
        <begin position="207"/>
        <end position="230"/>
    </location>
</feature>
<dbReference type="EMBL" id="CAMXCT020001073">
    <property type="protein sequence ID" value="CAL1139716.1"/>
    <property type="molecule type" value="Genomic_DNA"/>
</dbReference>
<name>A0A9P1C7D9_9DINO</name>
<organism evidence="8">
    <name type="scientific">Cladocopium goreaui</name>
    <dbReference type="NCBI Taxonomy" id="2562237"/>
    <lineage>
        <taxon>Eukaryota</taxon>
        <taxon>Sar</taxon>
        <taxon>Alveolata</taxon>
        <taxon>Dinophyceae</taxon>
        <taxon>Suessiales</taxon>
        <taxon>Symbiodiniaceae</taxon>
        <taxon>Cladocopium</taxon>
    </lineage>
</organism>
<protein>
    <submittedName>
        <fullName evidence="10">Choline transporter-like protein</fullName>
    </submittedName>
</protein>
<gene>
    <name evidence="8" type="ORF">C1SCF055_LOCUS13703</name>
</gene>
<dbReference type="PANTHER" id="PTHR12385">
    <property type="entry name" value="CHOLINE TRANSPORTER-LIKE (SLC FAMILY 44)"/>
    <property type="match status" value="1"/>
</dbReference>
<dbReference type="AlphaFoldDB" id="A0A9P1C7D9"/>
<dbReference type="GO" id="GO:0016020">
    <property type="term" value="C:membrane"/>
    <property type="evidence" value="ECO:0007669"/>
    <property type="project" value="UniProtKB-SubCell"/>
</dbReference>
<comment type="similarity">
    <text evidence="2">Belongs to the CTL (choline transporter-like) family.</text>
</comment>
<keyword evidence="3 7" id="KW-0812">Transmembrane</keyword>
<dbReference type="Proteomes" id="UP001152797">
    <property type="component" value="Unassembled WGS sequence"/>
</dbReference>
<dbReference type="InterPro" id="IPR007603">
    <property type="entry name" value="Choline_transptr-like"/>
</dbReference>
<feature type="transmembrane region" description="Helical" evidence="7">
    <location>
        <begin position="64"/>
        <end position="85"/>
    </location>
</feature>
<keyword evidence="6" id="KW-0325">Glycoprotein</keyword>
<accession>A0A9P1C7D9</accession>
<dbReference type="PANTHER" id="PTHR12385:SF14">
    <property type="entry name" value="CHOLINE TRANSPORTER-LIKE 2"/>
    <property type="match status" value="1"/>
</dbReference>
<dbReference type="OrthoDB" id="419033at2759"/>
<evidence type="ECO:0000256" key="1">
    <source>
        <dbReference type="ARBA" id="ARBA00004141"/>
    </source>
</evidence>
<comment type="subcellular location">
    <subcellularLocation>
        <location evidence="1">Membrane</location>
        <topology evidence="1">Multi-pass membrane protein</topology>
    </subcellularLocation>
</comment>
<dbReference type="EMBL" id="CAMXCT030001073">
    <property type="protein sequence ID" value="CAL4773653.1"/>
    <property type="molecule type" value="Genomic_DNA"/>
</dbReference>
<evidence type="ECO:0000256" key="5">
    <source>
        <dbReference type="ARBA" id="ARBA00023136"/>
    </source>
</evidence>
<evidence type="ECO:0000256" key="3">
    <source>
        <dbReference type="ARBA" id="ARBA00022692"/>
    </source>
</evidence>
<sequence>MSLFQSSMFGSAEATDMQEEPLVETFETDEEAQAQLGELVEEDDVPVSRLSKTPFDVERSCTDWWCLIIALVATIGAVFLCHHLLIGSNLDVLAHGYSYQQLVCPSEAKDPLHLGQKSKPKYAFWCLNATRTGLVLDEPICVEKCPISDYTYHLCQHGQVQRQDYASVQSGFYCSPLDAQLRSEVQRAFSSRRGRLLRLFGVVIREWFLFAMGAVIACIIGYLYMIALFFDAETVIHRTLTLITFLPLGSGLYLLLTALEPFEGTSVDVYAYVDLSPQEAEHQKIIVG</sequence>